<dbReference type="AlphaFoldDB" id="A0A7T2W0W9"/>
<reference evidence="1 2" key="1">
    <citation type="submission" date="2020-12" db="EMBL/GenBank/DDBJ databases">
        <title>FDA dAtabase for Regulatory Grade micrObial Sequences (FDA-ARGOS): Supporting development and validation of Infectious Disease Dx tests.</title>
        <authorList>
            <person name="Sproer C."/>
            <person name="Gronow S."/>
            <person name="Severitt S."/>
            <person name="Schroder I."/>
            <person name="Tallon L."/>
            <person name="Sadzewicz L."/>
            <person name="Zhao X."/>
            <person name="Boylan J."/>
            <person name="Ott S."/>
            <person name="Bowen H."/>
            <person name="Vavikolanu K."/>
            <person name="Mehta A."/>
            <person name="Aluvathingal J."/>
            <person name="Nadendla S."/>
            <person name="Lowell S."/>
            <person name="Myers T."/>
            <person name="Yan Y."/>
            <person name="Sichtig H."/>
        </authorList>
    </citation>
    <scope>NUCLEOTIDE SEQUENCE [LARGE SCALE GENOMIC DNA]</scope>
    <source>
        <strain evidence="1 2">FDAARGOS_909</strain>
    </source>
</reference>
<name>A0A7T2W0W9_DELAC</name>
<dbReference type="SUPFAM" id="SSF54909">
    <property type="entry name" value="Dimeric alpha+beta barrel"/>
    <property type="match status" value="1"/>
</dbReference>
<proteinExistence type="predicted"/>
<protein>
    <submittedName>
        <fullName evidence="1">Antibiotic biosynthesis monooxygenase</fullName>
    </submittedName>
</protein>
<dbReference type="InterPro" id="IPR011008">
    <property type="entry name" value="Dimeric_a/b-barrel"/>
</dbReference>
<dbReference type="Gene3D" id="3.30.70.100">
    <property type="match status" value="1"/>
</dbReference>
<dbReference type="EMBL" id="CP065668">
    <property type="protein sequence ID" value="QPS10676.1"/>
    <property type="molecule type" value="Genomic_DNA"/>
</dbReference>
<keyword evidence="1" id="KW-0503">Monooxygenase</keyword>
<evidence type="ECO:0000313" key="2">
    <source>
        <dbReference type="Proteomes" id="UP000594778"/>
    </source>
</evidence>
<dbReference type="GO" id="GO:0004497">
    <property type="term" value="F:monooxygenase activity"/>
    <property type="evidence" value="ECO:0007669"/>
    <property type="project" value="UniProtKB-KW"/>
</dbReference>
<keyword evidence="1" id="KW-0560">Oxidoreductase</keyword>
<gene>
    <name evidence="1" type="ORF">I6G66_12075</name>
</gene>
<dbReference type="RefSeq" id="WP_197957069.1">
    <property type="nucleotide sequence ID" value="NZ_CP065668.1"/>
</dbReference>
<evidence type="ECO:0000313" key="1">
    <source>
        <dbReference type="EMBL" id="QPS10676.1"/>
    </source>
</evidence>
<organism evidence="1 2">
    <name type="scientific">Delftia acidovorans</name>
    <name type="common">Pseudomonas acidovorans</name>
    <name type="synonym">Comamonas acidovorans</name>
    <dbReference type="NCBI Taxonomy" id="80866"/>
    <lineage>
        <taxon>Bacteria</taxon>
        <taxon>Pseudomonadati</taxon>
        <taxon>Pseudomonadota</taxon>
        <taxon>Betaproteobacteria</taxon>
        <taxon>Burkholderiales</taxon>
        <taxon>Comamonadaceae</taxon>
        <taxon>Delftia</taxon>
    </lineage>
</organism>
<dbReference type="Proteomes" id="UP000594778">
    <property type="component" value="Chromosome"/>
</dbReference>
<accession>A0A7T2W0W9</accession>
<sequence length="123" mass="13729">MYTSTFTFAPGEYDAPFHALDGRIAEIARAIPGYLGEEAWENPATGLVCNVYYWQTWEALQQLMRHPVHLEAKQQQARWLRGYQVVIAQVVGSYGDGGIAHPLATTAQGTAHPARWPHPLLAR</sequence>